<evidence type="ECO:0000313" key="1">
    <source>
        <dbReference type="EMBL" id="ABP69356.1"/>
    </source>
</evidence>
<dbReference type="BioCyc" id="RSPH349102:G1G8M-463-MONOMER"/>
<name>A4WPP2_CERS5</name>
<dbReference type="eggNOG" id="ENOG502ZMIA">
    <property type="taxonomic scope" value="Bacteria"/>
</dbReference>
<organism evidence="1">
    <name type="scientific">Cereibacter sphaeroides (strain ATCC 17025 / ATH 2.4.3)</name>
    <name type="common">Rhodobacter sphaeroides</name>
    <dbReference type="NCBI Taxonomy" id="349102"/>
    <lineage>
        <taxon>Bacteria</taxon>
        <taxon>Pseudomonadati</taxon>
        <taxon>Pseudomonadota</taxon>
        <taxon>Alphaproteobacteria</taxon>
        <taxon>Rhodobacterales</taxon>
        <taxon>Paracoccaceae</taxon>
        <taxon>Cereibacter</taxon>
    </lineage>
</organism>
<sequence length="114" mass="12382" precursor="true">MIRDLTAAALTGMASVLGVVLRLVVVAPLIAALGLGGLAWYYHQRAAALATDLAAARAQLAQRAEADAVHRAYITRLEEERARWGNLTRDLQSMEGRDAPLSDHLGRAARRLWP</sequence>
<proteinExistence type="predicted"/>
<dbReference type="EMBL" id="CP000661">
    <property type="protein sequence ID" value="ABP69356.1"/>
    <property type="molecule type" value="Genomic_DNA"/>
</dbReference>
<dbReference type="STRING" id="349102.Rsph17025_0450"/>
<dbReference type="KEGG" id="rsq:Rsph17025_0450"/>
<protein>
    <submittedName>
        <fullName evidence="1">Uncharacterized protein</fullName>
    </submittedName>
</protein>
<reference evidence="1" key="1">
    <citation type="submission" date="2007-04" db="EMBL/GenBank/DDBJ databases">
        <title>Complete sequence of chromosome of Rhodobacter sphaeroides ATCC 17025.</title>
        <authorList>
            <consortium name="US DOE Joint Genome Institute"/>
            <person name="Copeland A."/>
            <person name="Lucas S."/>
            <person name="Lapidus A."/>
            <person name="Barry K."/>
            <person name="Detter J.C."/>
            <person name="Glavina del Rio T."/>
            <person name="Hammon N."/>
            <person name="Israni S."/>
            <person name="Dalin E."/>
            <person name="Tice H."/>
            <person name="Pitluck S."/>
            <person name="Chertkov O."/>
            <person name="Brettin T."/>
            <person name="Bruce D."/>
            <person name="Han C."/>
            <person name="Schmutz J."/>
            <person name="Larimer F."/>
            <person name="Land M."/>
            <person name="Hauser L."/>
            <person name="Kyrpides N."/>
            <person name="Kim E."/>
            <person name="Richardson P."/>
            <person name="Mackenzie C."/>
            <person name="Choudhary M."/>
            <person name="Donohue T.J."/>
            <person name="Kaplan S."/>
        </authorList>
    </citation>
    <scope>NUCLEOTIDE SEQUENCE [LARGE SCALE GENOMIC DNA]</scope>
    <source>
        <strain evidence="1">ATCC 17025</strain>
    </source>
</reference>
<dbReference type="HOGENOM" id="CLU_2300750_0_0_5"/>
<gene>
    <name evidence="1" type="ordered locus">Rsph17025_0450</name>
</gene>
<dbReference type="AlphaFoldDB" id="A4WPP2"/>
<accession>A4WPP2</accession>